<gene>
    <name evidence="1" type="ORF">CW751_00470</name>
</gene>
<reference evidence="1 2" key="1">
    <citation type="submission" date="2017-12" db="EMBL/GenBank/DDBJ databases">
        <title>The draft genome sequence of Brumimicrobium saltpan LHR20.</title>
        <authorList>
            <person name="Do Z.-J."/>
            <person name="Luo H.-R."/>
        </authorList>
    </citation>
    <scope>NUCLEOTIDE SEQUENCE [LARGE SCALE GENOMIC DNA]</scope>
    <source>
        <strain evidence="1 2">LHR20</strain>
    </source>
</reference>
<organism evidence="1 2">
    <name type="scientific">Brumimicrobium salinarum</name>
    <dbReference type="NCBI Taxonomy" id="2058658"/>
    <lineage>
        <taxon>Bacteria</taxon>
        <taxon>Pseudomonadati</taxon>
        <taxon>Bacteroidota</taxon>
        <taxon>Flavobacteriia</taxon>
        <taxon>Flavobacteriales</taxon>
        <taxon>Crocinitomicaceae</taxon>
        <taxon>Brumimicrobium</taxon>
    </lineage>
</organism>
<dbReference type="EMBL" id="PJNI01000001">
    <property type="protein sequence ID" value="PKR81847.1"/>
    <property type="molecule type" value="Genomic_DNA"/>
</dbReference>
<sequence>MVFAFLYISNTFHAQIIVRPGLGQIACPEPYTPSWVYGNKKIVTSGSQNCNVRLGLGTQNPKERLHVKGNTIINGSTLTHSLVIGQENRFAGKLSINHFGTPSSSSSLIHAGVLNPQTNFQKTVFLLKANGDLRLSNGTQDIFYVNGVDGITHTREVIVDGRNWPDFVFEDQYPLLKLDEVDLYIKSNAFKYLS</sequence>
<name>A0A2I0R5I2_9FLAO</name>
<evidence type="ECO:0000313" key="2">
    <source>
        <dbReference type="Proteomes" id="UP000236654"/>
    </source>
</evidence>
<evidence type="ECO:0008006" key="3">
    <source>
        <dbReference type="Google" id="ProtNLM"/>
    </source>
</evidence>
<accession>A0A2I0R5I2</accession>
<keyword evidence="2" id="KW-1185">Reference proteome</keyword>
<proteinExistence type="predicted"/>
<dbReference type="RefSeq" id="WP_101332993.1">
    <property type="nucleotide sequence ID" value="NZ_PJNI01000001.1"/>
</dbReference>
<dbReference type="AlphaFoldDB" id="A0A2I0R5I2"/>
<protein>
    <recommendedName>
        <fullName evidence="3">G8 domain-containing protein</fullName>
    </recommendedName>
</protein>
<evidence type="ECO:0000313" key="1">
    <source>
        <dbReference type="EMBL" id="PKR81847.1"/>
    </source>
</evidence>
<dbReference type="OrthoDB" id="658938at2"/>
<comment type="caution">
    <text evidence="1">The sequence shown here is derived from an EMBL/GenBank/DDBJ whole genome shotgun (WGS) entry which is preliminary data.</text>
</comment>
<dbReference type="Proteomes" id="UP000236654">
    <property type="component" value="Unassembled WGS sequence"/>
</dbReference>